<reference evidence="1 2" key="1">
    <citation type="journal article" date="2015" name="Microbiome">
        <title>Genomic resolution of linkages in carbon, nitrogen, and sulfur cycling among widespread estuary sediment bacteria.</title>
        <authorList>
            <person name="Baker B.J."/>
            <person name="Lazar C.S."/>
            <person name="Teske A.P."/>
            <person name="Dick G.J."/>
        </authorList>
    </citation>
    <scope>NUCLEOTIDE SEQUENCE [LARGE SCALE GENOMIC DNA]</scope>
    <source>
        <strain evidence="1">DG_54_3</strain>
    </source>
</reference>
<dbReference type="InterPro" id="IPR002837">
    <property type="entry name" value="DUF123"/>
</dbReference>
<gene>
    <name evidence="1" type="ORF">AMJ44_01635</name>
</gene>
<proteinExistence type="predicted"/>
<dbReference type="AlphaFoldDB" id="A0A0S7Y5W0"/>
<dbReference type="CDD" id="cd10441">
    <property type="entry name" value="GIY-YIG_COG1833"/>
    <property type="match status" value="1"/>
</dbReference>
<dbReference type="PANTHER" id="PTHR37460:SF1">
    <property type="entry name" value="ENDONUCLEASE III"/>
    <property type="match status" value="1"/>
</dbReference>
<dbReference type="PATRIC" id="fig|1703775.3.peg.2646"/>
<sequence length="146" mass="17085">MKKQDKGTYLLVIEVRENQKISVGKHSAKNFSKGIYLYVGRAKGGLQRRIERHLSKKKKNFWHIDYLLQKAEVQEVWIRRDFFDECQTALEVRSLLKYSLIPLKKFGASDCNCPSHLFYLPESKGSLKSLREKISFEKVEIYGNQA</sequence>
<dbReference type="Pfam" id="PF01986">
    <property type="entry name" value="DUF123"/>
    <property type="match status" value="1"/>
</dbReference>
<comment type="caution">
    <text evidence="1">The sequence shown here is derived from an EMBL/GenBank/DDBJ whole genome shotgun (WGS) entry which is preliminary data.</text>
</comment>
<protein>
    <recommendedName>
        <fullName evidence="3">GIY-YIG domain-containing protein</fullName>
    </recommendedName>
</protein>
<evidence type="ECO:0000313" key="1">
    <source>
        <dbReference type="EMBL" id="KPJ69923.1"/>
    </source>
</evidence>
<evidence type="ECO:0000313" key="2">
    <source>
        <dbReference type="Proteomes" id="UP000051861"/>
    </source>
</evidence>
<accession>A0A0S7Y5W0</accession>
<evidence type="ECO:0008006" key="3">
    <source>
        <dbReference type="Google" id="ProtNLM"/>
    </source>
</evidence>
<organism evidence="1 2">
    <name type="scientific">candidate division WOR-1 bacterium DG_54_3</name>
    <dbReference type="NCBI Taxonomy" id="1703775"/>
    <lineage>
        <taxon>Bacteria</taxon>
        <taxon>Bacillati</taxon>
        <taxon>Saganbacteria</taxon>
    </lineage>
</organism>
<dbReference type="PANTHER" id="PTHR37460">
    <property type="entry name" value="ENDONUCLEASE III"/>
    <property type="match status" value="1"/>
</dbReference>
<dbReference type="EMBL" id="LIZX01000011">
    <property type="protein sequence ID" value="KPJ69923.1"/>
    <property type="molecule type" value="Genomic_DNA"/>
</dbReference>
<dbReference type="Proteomes" id="UP000051861">
    <property type="component" value="Unassembled WGS sequence"/>
</dbReference>
<name>A0A0S7Y5W0_UNCSA</name>